<dbReference type="GO" id="GO:0008324">
    <property type="term" value="F:monoatomic cation transmembrane transporter activity"/>
    <property type="evidence" value="ECO:0007669"/>
    <property type="project" value="InterPro"/>
</dbReference>
<dbReference type="PANTHER" id="PTHR43840">
    <property type="entry name" value="MITOCHONDRIAL METAL TRANSPORTER 1-RELATED"/>
    <property type="match status" value="1"/>
</dbReference>
<dbReference type="InterPro" id="IPR027470">
    <property type="entry name" value="Cation_efflux_CTD"/>
</dbReference>
<keyword evidence="3" id="KW-0813">Transport</keyword>
<dbReference type="EMBL" id="CP066776">
    <property type="protein sequence ID" value="QQL44327.1"/>
    <property type="molecule type" value="Genomic_DNA"/>
</dbReference>
<keyword evidence="6" id="KW-0472">Membrane</keyword>
<dbReference type="SUPFAM" id="SSF160240">
    <property type="entry name" value="Cation efflux protein cytoplasmic domain-like"/>
    <property type="match status" value="1"/>
</dbReference>
<dbReference type="NCBIfam" id="TIGR01297">
    <property type="entry name" value="CDF"/>
    <property type="match status" value="1"/>
</dbReference>
<feature type="domain" description="Cation efflux protein cytoplasmic" evidence="8">
    <location>
        <begin position="211"/>
        <end position="288"/>
    </location>
</feature>
<evidence type="ECO:0000256" key="6">
    <source>
        <dbReference type="ARBA" id="ARBA00023136"/>
    </source>
</evidence>
<reference evidence="9 10" key="1">
    <citation type="submission" date="2020-12" db="EMBL/GenBank/DDBJ databases">
        <title>Sulforoseuscoccus oceanibium gen. nov., sp. nov., a representative of the phylum Verrucomicrobia with special cytoplasmic membrane, and proposal of Sulforoseuscoccusaceae fam. nov.</title>
        <authorList>
            <person name="Xi F."/>
        </authorList>
    </citation>
    <scope>NUCLEOTIDE SEQUENCE [LARGE SCALE GENOMIC DNA]</scope>
    <source>
        <strain evidence="9 10">T37</strain>
    </source>
</reference>
<dbReference type="Gene3D" id="3.30.70.1350">
    <property type="entry name" value="Cation efflux protein, cytoplasmic domain"/>
    <property type="match status" value="1"/>
</dbReference>
<evidence type="ECO:0000313" key="9">
    <source>
        <dbReference type="EMBL" id="QQL44327.1"/>
    </source>
</evidence>
<dbReference type="FunFam" id="1.20.1510.10:FF:000006">
    <property type="entry name" value="Divalent cation efflux transporter"/>
    <property type="match status" value="1"/>
</dbReference>
<dbReference type="Proteomes" id="UP000475117">
    <property type="component" value="Chromosome"/>
</dbReference>
<keyword evidence="10" id="KW-1185">Reference proteome</keyword>
<dbReference type="GO" id="GO:0016020">
    <property type="term" value="C:membrane"/>
    <property type="evidence" value="ECO:0007669"/>
    <property type="project" value="UniProtKB-SubCell"/>
</dbReference>
<dbReference type="Gene3D" id="1.20.1510.10">
    <property type="entry name" value="Cation efflux protein transmembrane domain"/>
    <property type="match status" value="1"/>
</dbReference>
<evidence type="ECO:0000259" key="7">
    <source>
        <dbReference type="Pfam" id="PF01545"/>
    </source>
</evidence>
<organism evidence="9 10">
    <name type="scientific">Sulfuriroseicoccus oceanibius</name>
    <dbReference type="NCBI Taxonomy" id="2707525"/>
    <lineage>
        <taxon>Bacteria</taxon>
        <taxon>Pseudomonadati</taxon>
        <taxon>Verrucomicrobiota</taxon>
        <taxon>Verrucomicrobiia</taxon>
        <taxon>Verrucomicrobiales</taxon>
        <taxon>Verrucomicrobiaceae</taxon>
        <taxon>Sulfuriroseicoccus</taxon>
    </lineage>
</organism>
<dbReference type="InterPro" id="IPR027469">
    <property type="entry name" value="Cation_efflux_TMD_sf"/>
</dbReference>
<comment type="similarity">
    <text evidence="2">Belongs to the cation diffusion facilitator (CDF) transporter (TC 2.A.4) family.</text>
</comment>
<evidence type="ECO:0000256" key="4">
    <source>
        <dbReference type="ARBA" id="ARBA00022692"/>
    </source>
</evidence>
<dbReference type="PANTHER" id="PTHR43840:SF15">
    <property type="entry name" value="MITOCHONDRIAL METAL TRANSPORTER 1-RELATED"/>
    <property type="match status" value="1"/>
</dbReference>
<name>A0A6B3LAV2_9BACT</name>
<protein>
    <submittedName>
        <fullName evidence="9">Cation transporter</fullName>
    </submittedName>
</protein>
<dbReference type="AlphaFoldDB" id="A0A6B3LAV2"/>
<proteinExistence type="inferred from homology"/>
<evidence type="ECO:0000259" key="8">
    <source>
        <dbReference type="Pfam" id="PF16916"/>
    </source>
</evidence>
<dbReference type="SUPFAM" id="SSF161111">
    <property type="entry name" value="Cation efflux protein transmembrane domain-like"/>
    <property type="match status" value="1"/>
</dbReference>
<gene>
    <name evidence="9" type="ORF">G3M56_010580</name>
</gene>
<sequence length="289" mass="30862">MNGNRNLIGLGLLTLLFNVVLMVVKIVAGVIGHSTALIADGVESASDILVSLVTWAGFYLSLRPPDRNHPFGHGRIESLAGMFSGGALVVAGVSIAVMSVHEIRTPHEGPAWFTLPVLLCVVAAKEFLARRIQSVADVNDSRALEGDAWHHRSDALTSGAAAVGIAIALIGGEKYAAADDYAALVACVIILLNGGRIISRSLHENLDGRVDSDVSEKIVEEAALVSGVEALEKCVVRKSGVNYFAELHVEVDPNLTVHEGHRISHEVKDHLLAKMPQLEDVVIHIEPHE</sequence>
<dbReference type="Pfam" id="PF01545">
    <property type="entry name" value="Cation_efflux"/>
    <property type="match status" value="1"/>
</dbReference>
<dbReference type="InterPro" id="IPR036837">
    <property type="entry name" value="Cation_efflux_CTD_sf"/>
</dbReference>
<dbReference type="InterPro" id="IPR002524">
    <property type="entry name" value="Cation_efflux"/>
</dbReference>
<comment type="subcellular location">
    <subcellularLocation>
        <location evidence="1">Membrane</location>
        <topology evidence="1">Multi-pass membrane protein</topology>
    </subcellularLocation>
</comment>
<evidence type="ECO:0000256" key="1">
    <source>
        <dbReference type="ARBA" id="ARBA00004141"/>
    </source>
</evidence>
<dbReference type="KEGG" id="soa:G3M56_010580"/>
<evidence type="ECO:0000256" key="5">
    <source>
        <dbReference type="ARBA" id="ARBA00022989"/>
    </source>
</evidence>
<dbReference type="Pfam" id="PF16916">
    <property type="entry name" value="ZT_dimer"/>
    <property type="match status" value="1"/>
</dbReference>
<keyword evidence="4" id="KW-0812">Transmembrane</keyword>
<evidence type="ECO:0000256" key="2">
    <source>
        <dbReference type="ARBA" id="ARBA00008114"/>
    </source>
</evidence>
<evidence type="ECO:0000313" key="10">
    <source>
        <dbReference type="Proteomes" id="UP000475117"/>
    </source>
</evidence>
<dbReference type="InterPro" id="IPR050291">
    <property type="entry name" value="CDF_Transporter"/>
</dbReference>
<accession>A0A6B3LAV2</accession>
<feature type="domain" description="Cation efflux protein transmembrane" evidence="7">
    <location>
        <begin position="13"/>
        <end position="202"/>
    </location>
</feature>
<evidence type="ECO:0000256" key="3">
    <source>
        <dbReference type="ARBA" id="ARBA00022448"/>
    </source>
</evidence>
<dbReference type="InterPro" id="IPR058533">
    <property type="entry name" value="Cation_efflux_TM"/>
</dbReference>
<dbReference type="RefSeq" id="WP_164362172.1">
    <property type="nucleotide sequence ID" value="NZ_CP066776.1"/>
</dbReference>
<keyword evidence="5" id="KW-1133">Transmembrane helix</keyword>